<comment type="caution">
    <text evidence="3">The sequence shown here is derived from an EMBL/GenBank/DDBJ whole genome shotgun (WGS) entry which is preliminary data.</text>
</comment>
<dbReference type="RefSeq" id="WP_264510505.1">
    <property type="nucleotide sequence ID" value="NZ_JAPDDR010000001.1"/>
</dbReference>
<sequence>MKALLLLLIALSPLGKLSAREPWITLTGLTEDQVNSRVGTFSNRQLGVVPEQISGYVESGNVRFAALWGPRPDSFSRRVLLGMTEAQLISNNNQLQQLGWRMYWINGYDNGGTPHFNAIYRLSNGAAQVLRLGDSLSQHQSADSAMDDTHYLENLCVYREGNLVKYAAVWNQSAFQPQISVSYGLTGEELSTNVANRQSEWRLHNLCGYSLPLVPIGESRLRYTVVWKKPARSTIFGVIAAMTKDNFFATDSNQTGVGWRTAFLQAWNNGDEVVVNAQWVPNGGLKQSYINRIDTLVRDAMEDGEIPAVSLAVARQGRIVFKRAYGLADTATNEWAGTDHRFRVASVSKAITGVSVVHALAGQTTWNLNSRVFGSGNLFGTDYGTAPYSTNESNITVRNLLHHTAGWSDDGLLWYHDEPAWGSQHKPFIDWQLQNRIVANTPGTVGRYSNLGFTIAARVVEKISGDSYETYTRNEIFDPCGISPILGPLVGERTKAQKKLMEVSYYPTTSQTFDPYLIDPRRMDGSTAWIARPADLLLMARRVDGDTRFQDILSADRVTALHTRGSPNSSSGYGWETHGLGWYTDNYADPDYWGHNGSMAGTRAELISRPRATSYSWVANARAGVSNSALDTIFNDITANSDWPDIDLSGTYHPAYNAWAADHFTGVERNDGLEMVLWGPDADPDDDRLPNAAEYFLGLDPRVGNRSPFSTTVVGSNLRIRWQKKNGIAGATMDLQSSTGLNVWSGFNQPEIVDRTDLLSQVGYTVQEVLIPMNLPKRFARFNFEIR</sequence>
<accession>A0ABT3FXE7</accession>
<feature type="domain" description="Beta-lactamase-related" evidence="2">
    <location>
        <begin position="293"/>
        <end position="610"/>
    </location>
</feature>
<dbReference type="GO" id="GO:0016787">
    <property type="term" value="F:hydrolase activity"/>
    <property type="evidence" value="ECO:0007669"/>
    <property type="project" value="UniProtKB-KW"/>
</dbReference>
<proteinExistence type="predicted"/>
<evidence type="ECO:0000313" key="3">
    <source>
        <dbReference type="EMBL" id="MCW1912261.1"/>
    </source>
</evidence>
<dbReference type="PANTHER" id="PTHR46825">
    <property type="entry name" value="D-ALANYL-D-ALANINE-CARBOXYPEPTIDASE/ENDOPEPTIDASE AMPH"/>
    <property type="match status" value="1"/>
</dbReference>
<keyword evidence="1" id="KW-0732">Signal</keyword>
<dbReference type="PANTHER" id="PTHR46825:SF7">
    <property type="entry name" value="D-ALANYL-D-ALANINE CARBOXYPEPTIDASE"/>
    <property type="match status" value="1"/>
</dbReference>
<reference evidence="3" key="1">
    <citation type="submission" date="2022-10" db="EMBL/GenBank/DDBJ databases">
        <title>Luteolibacter sp. GHJ8, whole genome shotgun sequencing project.</title>
        <authorList>
            <person name="Zhao G."/>
            <person name="Shen L."/>
        </authorList>
    </citation>
    <scope>NUCLEOTIDE SEQUENCE</scope>
    <source>
        <strain evidence="3">GHJ8</strain>
    </source>
</reference>
<keyword evidence="4" id="KW-1185">Reference proteome</keyword>
<dbReference type="InterPro" id="IPR049511">
    <property type="entry name" value="PGH-like_rpt"/>
</dbReference>
<gene>
    <name evidence="3" type="ORF">OJ996_01670</name>
</gene>
<dbReference type="Proteomes" id="UP001165653">
    <property type="component" value="Unassembled WGS sequence"/>
</dbReference>
<dbReference type="InterPro" id="IPR050491">
    <property type="entry name" value="AmpC-like"/>
</dbReference>
<dbReference type="EMBL" id="JAPDDR010000001">
    <property type="protein sequence ID" value="MCW1912261.1"/>
    <property type="molecule type" value="Genomic_DNA"/>
</dbReference>
<organism evidence="3 4">
    <name type="scientific">Luteolibacter rhizosphaerae</name>
    <dbReference type="NCBI Taxonomy" id="2989719"/>
    <lineage>
        <taxon>Bacteria</taxon>
        <taxon>Pseudomonadati</taxon>
        <taxon>Verrucomicrobiota</taxon>
        <taxon>Verrucomicrobiia</taxon>
        <taxon>Verrucomicrobiales</taxon>
        <taxon>Verrucomicrobiaceae</taxon>
        <taxon>Luteolibacter</taxon>
    </lineage>
</organism>
<feature type="signal peptide" evidence="1">
    <location>
        <begin position="1"/>
        <end position="18"/>
    </location>
</feature>
<name>A0ABT3FXE7_9BACT</name>
<dbReference type="SUPFAM" id="SSF56601">
    <property type="entry name" value="beta-lactamase/transpeptidase-like"/>
    <property type="match status" value="1"/>
</dbReference>
<feature type="chain" id="PRO_5045052935" evidence="1">
    <location>
        <begin position="19"/>
        <end position="787"/>
    </location>
</feature>
<evidence type="ECO:0000256" key="1">
    <source>
        <dbReference type="SAM" id="SignalP"/>
    </source>
</evidence>
<protein>
    <submittedName>
        <fullName evidence="3">Serine hydrolase</fullName>
    </submittedName>
</protein>
<evidence type="ECO:0000259" key="2">
    <source>
        <dbReference type="Pfam" id="PF00144"/>
    </source>
</evidence>
<dbReference type="Gene3D" id="3.40.710.10">
    <property type="entry name" value="DD-peptidase/beta-lactamase superfamily"/>
    <property type="match status" value="1"/>
</dbReference>
<evidence type="ECO:0000313" key="4">
    <source>
        <dbReference type="Proteomes" id="UP001165653"/>
    </source>
</evidence>
<dbReference type="Pfam" id="PF17660">
    <property type="entry name" value="BTRD1"/>
    <property type="match status" value="2"/>
</dbReference>
<keyword evidence="3" id="KW-0378">Hydrolase</keyword>
<dbReference type="Pfam" id="PF00144">
    <property type="entry name" value="Beta-lactamase"/>
    <property type="match status" value="1"/>
</dbReference>
<dbReference type="InterPro" id="IPR001466">
    <property type="entry name" value="Beta-lactam-related"/>
</dbReference>
<dbReference type="InterPro" id="IPR012338">
    <property type="entry name" value="Beta-lactam/transpept-like"/>
</dbReference>